<dbReference type="EMBL" id="CP032698">
    <property type="protein sequence ID" value="AYG84760.1"/>
    <property type="molecule type" value="Genomic_DNA"/>
</dbReference>
<dbReference type="EC" id="3.4.16.4" evidence="4"/>
<dbReference type="AlphaFoldDB" id="A0A387HRY9"/>
<dbReference type="RefSeq" id="WP_120726352.1">
    <property type="nucleotide sequence ID" value="NZ_CP032698.1"/>
</dbReference>
<evidence type="ECO:0000256" key="1">
    <source>
        <dbReference type="SAM" id="MobiDB-lite"/>
    </source>
</evidence>
<sequence>MRTKLARSAATLATALVLVAGNAAGAVAGNPESTGDMGTTGHAVNAFRPSGDDARSDPAPSLPEVRAALIRVMDAGAPGAFAVIRDHLHPERNGSLAVGEADLDGTPMWADARFRVGSNTKMFTSVLALRLAEQGRLDLDKPLRDYLPSGTIPASWPITARQVLEHRAGVYDHVNDLLEQSGEETTAAFEARIRDTVYDPRALVSLSVKHGLQFPPGSAYAYTNTGFVLMGLVAEHLSGRPYAELLREQILAPLGLRRTSFTVPEKRIVGPHASGYLTHDNPREPLLDATEQTGSWIWSAGGIVSSARDLDRFLTALLAGSAGGLISDDSLRQMTRSLPTGVPRIAYGLGLRQIALSCGVVLGHGGIVQGYQSQAFATQDGHRTVVVFANASNNGAVTQGLMDALEPAFCGPVQASAPRHSSSATHAPSVENQASNRASNRASVPAVPAVEDARM</sequence>
<accession>A0A387HRY9</accession>
<dbReference type="InterPro" id="IPR012338">
    <property type="entry name" value="Beta-lactam/transpept-like"/>
</dbReference>
<gene>
    <name evidence="4" type="ORF">DWB77_06974</name>
</gene>
<feature type="domain" description="Beta-lactamase-related" evidence="3">
    <location>
        <begin position="71"/>
        <end position="394"/>
    </location>
</feature>
<dbReference type="Proteomes" id="UP000271554">
    <property type="component" value="Chromosome"/>
</dbReference>
<keyword evidence="4" id="KW-0121">Carboxypeptidase</keyword>
<dbReference type="SUPFAM" id="SSF56601">
    <property type="entry name" value="beta-lactamase/transpeptidase-like"/>
    <property type="match status" value="1"/>
</dbReference>
<protein>
    <submittedName>
        <fullName evidence="4">D-alanyl-D-alanine carboxypeptidase</fullName>
        <ecNumber evidence="4">3.4.16.4</ecNumber>
    </submittedName>
</protein>
<dbReference type="KEGG" id="shun:DWB77_06974"/>
<dbReference type="PANTHER" id="PTHR46825">
    <property type="entry name" value="D-ALANYL-D-ALANINE-CARBOXYPEPTIDASE/ENDOPEPTIDASE AMPH"/>
    <property type="match status" value="1"/>
</dbReference>
<dbReference type="InterPro" id="IPR001466">
    <property type="entry name" value="Beta-lactam-related"/>
</dbReference>
<evidence type="ECO:0000259" key="3">
    <source>
        <dbReference type="Pfam" id="PF00144"/>
    </source>
</evidence>
<keyword evidence="5" id="KW-1185">Reference proteome</keyword>
<dbReference type="Pfam" id="PF00144">
    <property type="entry name" value="Beta-lactamase"/>
    <property type="match status" value="1"/>
</dbReference>
<feature type="region of interest" description="Disordered" evidence="1">
    <location>
        <begin position="415"/>
        <end position="455"/>
    </location>
</feature>
<proteinExistence type="predicted"/>
<dbReference type="OrthoDB" id="5177574at2"/>
<dbReference type="InterPro" id="IPR050491">
    <property type="entry name" value="AmpC-like"/>
</dbReference>
<keyword evidence="4" id="KW-0645">Protease</keyword>
<organism evidence="4 5">
    <name type="scientific">Streptomyces hundungensis</name>
    <dbReference type="NCBI Taxonomy" id="1077946"/>
    <lineage>
        <taxon>Bacteria</taxon>
        <taxon>Bacillati</taxon>
        <taxon>Actinomycetota</taxon>
        <taxon>Actinomycetes</taxon>
        <taxon>Kitasatosporales</taxon>
        <taxon>Streptomycetaceae</taxon>
        <taxon>Streptomyces</taxon>
    </lineage>
</organism>
<evidence type="ECO:0000256" key="2">
    <source>
        <dbReference type="SAM" id="SignalP"/>
    </source>
</evidence>
<name>A0A387HRY9_9ACTN</name>
<dbReference type="Gene3D" id="3.40.710.10">
    <property type="entry name" value="DD-peptidase/beta-lactamase superfamily"/>
    <property type="match status" value="1"/>
</dbReference>
<dbReference type="PANTHER" id="PTHR46825:SF7">
    <property type="entry name" value="D-ALANYL-D-ALANINE CARBOXYPEPTIDASE"/>
    <property type="match status" value="1"/>
</dbReference>
<feature type="chain" id="PRO_5038503361" evidence="2">
    <location>
        <begin position="29"/>
        <end position="455"/>
    </location>
</feature>
<feature type="region of interest" description="Disordered" evidence="1">
    <location>
        <begin position="41"/>
        <end position="60"/>
    </location>
</feature>
<evidence type="ECO:0000313" key="4">
    <source>
        <dbReference type="EMBL" id="AYG84760.1"/>
    </source>
</evidence>
<feature type="signal peptide" evidence="2">
    <location>
        <begin position="1"/>
        <end position="28"/>
    </location>
</feature>
<reference evidence="4 5" key="1">
    <citation type="submission" date="2018-10" db="EMBL/GenBank/DDBJ databases">
        <title>Relationship between Morphology and Antimicrobial Activity in Streptomyces.</title>
        <authorList>
            <person name="Kang H.J."/>
            <person name="Kim S.B."/>
        </authorList>
    </citation>
    <scope>NUCLEOTIDE SEQUENCE [LARGE SCALE GENOMIC DNA]</scope>
    <source>
        <strain evidence="4 5">BH38</strain>
    </source>
</reference>
<evidence type="ECO:0000313" key="5">
    <source>
        <dbReference type="Proteomes" id="UP000271554"/>
    </source>
</evidence>
<keyword evidence="2" id="KW-0732">Signal</keyword>
<keyword evidence="4" id="KW-0378">Hydrolase</keyword>
<dbReference type="GO" id="GO:0009002">
    <property type="term" value="F:serine-type D-Ala-D-Ala carboxypeptidase activity"/>
    <property type="evidence" value="ECO:0007669"/>
    <property type="project" value="UniProtKB-EC"/>
</dbReference>
<feature type="compositionally biased region" description="Polar residues" evidence="1">
    <location>
        <begin position="419"/>
        <end position="442"/>
    </location>
</feature>